<name>A0ABQ3ABE9_9ACTN</name>
<feature type="region of interest" description="Disordered" evidence="1">
    <location>
        <begin position="1"/>
        <end position="35"/>
    </location>
</feature>
<comment type="caution">
    <text evidence="2">The sequence shown here is derived from an EMBL/GenBank/DDBJ whole genome shotgun (WGS) entry which is preliminary data.</text>
</comment>
<dbReference type="Pfam" id="PF09365">
    <property type="entry name" value="DUF2461"/>
    <property type="match status" value="1"/>
</dbReference>
<dbReference type="Proteomes" id="UP000600946">
    <property type="component" value="Unassembled WGS sequence"/>
</dbReference>
<evidence type="ECO:0008006" key="4">
    <source>
        <dbReference type="Google" id="ProtNLM"/>
    </source>
</evidence>
<accession>A0ABQ3ABE9</accession>
<feature type="compositionally biased region" description="Basic and acidic residues" evidence="1">
    <location>
        <begin position="13"/>
        <end position="29"/>
    </location>
</feature>
<dbReference type="RefSeq" id="WP_229892752.1">
    <property type="nucleotide sequence ID" value="NZ_BMUU01000006.1"/>
</dbReference>
<reference evidence="3" key="1">
    <citation type="journal article" date="2019" name="Int. J. Syst. Evol. Microbiol.">
        <title>The Global Catalogue of Microorganisms (GCM) 10K type strain sequencing project: providing services to taxonomists for standard genome sequencing and annotation.</title>
        <authorList>
            <consortium name="The Broad Institute Genomics Platform"/>
            <consortium name="The Broad Institute Genome Sequencing Center for Infectious Disease"/>
            <person name="Wu L."/>
            <person name="Ma J."/>
        </authorList>
    </citation>
    <scope>NUCLEOTIDE SEQUENCE [LARGE SCALE GENOMIC DNA]</scope>
    <source>
        <strain evidence="3">JCM 4594</strain>
    </source>
</reference>
<evidence type="ECO:0000256" key="1">
    <source>
        <dbReference type="SAM" id="MobiDB-lite"/>
    </source>
</evidence>
<keyword evidence="3" id="KW-1185">Reference proteome</keyword>
<dbReference type="GeneID" id="96291786"/>
<sequence>MSDTASGSGEHPGVTERRPGRGDGERHSEGTFTGWPPEAFDVLLRLQGEPPQALREECRKDRERLVRKPMIALLNDIADTSAEYEDFSVWHYRTNAWWWQHQGAVIRLARNIEMGLRLDLDGLRIQGAWWYPVPEQIKVFRQAVAAEGSGRQLVAIVAELRARDYEVTGDLMKRIPRGYPPGHPRAELLQHRSLVAARPLGCDAWLHTPQALDVVLDAIGELGAMMSWLVRHVKV</sequence>
<dbReference type="EMBL" id="BMUU01000006">
    <property type="protein sequence ID" value="GGY40699.1"/>
    <property type="molecule type" value="Genomic_DNA"/>
</dbReference>
<gene>
    <name evidence="2" type="ORF">GCM10010326_38430</name>
</gene>
<organism evidence="2 3">
    <name type="scientific">Streptomyces xanthochromogenes</name>
    <dbReference type="NCBI Taxonomy" id="67384"/>
    <lineage>
        <taxon>Bacteria</taxon>
        <taxon>Bacillati</taxon>
        <taxon>Actinomycetota</taxon>
        <taxon>Actinomycetes</taxon>
        <taxon>Kitasatosporales</taxon>
        <taxon>Streptomycetaceae</taxon>
        <taxon>Streptomyces</taxon>
    </lineage>
</organism>
<protein>
    <recommendedName>
        <fullName evidence="4">DUF2461 family protein</fullName>
    </recommendedName>
</protein>
<evidence type="ECO:0000313" key="2">
    <source>
        <dbReference type="EMBL" id="GGY40699.1"/>
    </source>
</evidence>
<dbReference type="InterPro" id="IPR012808">
    <property type="entry name" value="CHP02453"/>
</dbReference>
<evidence type="ECO:0000313" key="3">
    <source>
        <dbReference type="Proteomes" id="UP000600946"/>
    </source>
</evidence>
<proteinExistence type="predicted"/>